<accession>L7JY21</accession>
<organism evidence="1 2">
    <name type="scientific">Trachipleistophora hominis</name>
    <name type="common">Microsporidian parasite</name>
    <dbReference type="NCBI Taxonomy" id="72359"/>
    <lineage>
        <taxon>Eukaryota</taxon>
        <taxon>Fungi</taxon>
        <taxon>Fungi incertae sedis</taxon>
        <taxon>Microsporidia</taxon>
        <taxon>Pleistophoridae</taxon>
        <taxon>Trachipleistophora</taxon>
    </lineage>
</organism>
<keyword evidence="2" id="KW-1185">Reference proteome</keyword>
<protein>
    <submittedName>
        <fullName evidence="1">Uncharacterized protein</fullName>
    </submittedName>
</protein>
<gene>
    <name evidence="1" type="ORF">THOM_1077</name>
</gene>
<dbReference type="HOGENOM" id="CLU_1300461_0_0_1"/>
<dbReference type="EMBL" id="JH993896">
    <property type="protein sequence ID" value="ELQ75956.1"/>
    <property type="molecule type" value="Genomic_DNA"/>
</dbReference>
<sequence>MAPQELDIDDYDIDRDELHIMDNREIVDICKNFLQTNSQEIEEVHVQSSHELMKRRFRYKLIKIPFTKEILVGIFALPVYNKESSTTVGTQEPFLLYSNNEMLGEKFFPHHSQDSVPTNESALILHQYKSQRNYDLPGRFDLLIVHKKKQHISYGFVDESGNIIIIPQENDILLVKIHIKTFIEKLIPSANHFACDYRYILDNTEFMRRNSV</sequence>
<reference evidence="1 2" key="1">
    <citation type="journal article" date="2012" name="PLoS Pathog.">
        <title>The genome of the obligate intracellular parasite Trachipleistophora hominis: new insights into microsporidian genome dynamics and reductive evolution.</title>
        <authorList>
            <person name="Heinz E."/>
            <person name="Williams T.A."/>
            <person name="Nakjang S."/>
            <person name="Noel C.J."/>
            <person name="Swan D.C."/>
            <person name="Goldberg A.V."/>
            <person name="Harris S.R."/>
            <person name="Weinmaier T."/>
            <person name="Markert S."/>
            <person name="Becher D."/>
            <person name="Bernhardt J."/>
            <person name="Dagan T."/>
            <person name="Hacker C."/>
            <person name="Lucocq J.M."/>
            <person name="Schweder T."/>
            <person name="Rattei T."/>
            <person name="Hall N."/>
            <person name="Hirt R.P."/>
            <person name="Embley T.M."/>
        </authorList>
    </citation>
    <scope>NUCLEOTIDE SEQUENCE [LARGE SCALE GENOMIC DNA]</scope>
</reference>
<proteinExistence type="predicted"/>
<dbReference type="InParanoid" id="L7JY21"/>
<dbReference type="Proteomes" id="UP000011185">
    <property type="component" value="Unassembled WGS sequence"/>
</dbReference>
<evidence type="ECO:0000313" key="1">
    <source>
        <dbReference type="EMBL" id="ELQ75956.1"/>
    </source>
</evidence>
<dbReference type="AlphaFoldDB" id="L7JY21"/>
<name>L7JY21_TRAHO</name>
<evidence type="ECO:0000313" key="2">
    <source>
        <dbReference type="Proteomes" id="UP000011185"/>
    </source>
</evidence>
<dbReference type="VEuPathDB" id="MicrosporidiaDB:THOM_1077"/>